<name>A0A8J2VKQ5_9BACL</name>
<evidence type="ECO:0000259" key="3">
    <source>
        <dbReference type="Pfam" id="PF00501"/>
    </source>
</evidence>
<dbReference type="EMBL" id="BMHQ01000017">
    <property type="protein sequence ID" value="GGE28564.1"/>
    <property type="molecule type" value="Genomic_DNA"/>
</dbReference>
<dbReference type="RefSeq" id="WP_188649008.1">
    <property type="nucleotide sequence ID" value="NZ_BMHQ01000017.1"/>
</dbReference>
<sequence>MDVSFLLRRTVQDARAVDGGKTAVLLDNGPSWTYEQLHALSDSYANALRKMGVGKGDWVGILLYNCLEYWAVYFAAAKLGAIAVRLNFRLSSEELEYALQDSDTHTLCFERAFLERLTSIRDSVPVKHYVCLAREGDIPEWCLPWDTLEHNEPVLSDPPWLSGSEAVMLMYTSGTTGRPKGALWTHNNTLWFATIQALKWNLQPSDVCMTTGPLYHVGALEDLALPGLLVGAQVIITKSGGFDIRRVLNAVEHNRVTHVFLFPFMIYEMLNLPDLDAYKLEHLKVIVSGGDPVLPWAIERLHEQFPHVGLVQVYGLTEGTPIAACLDPEDVYHKGHTVGKPMPLTEIKIADDDGRSLGKREVGEIWIRSPVVAHEYWRKPEATRETFVDGWCRTGDLGRIDEDGYLIMAGRKKDMIRSGGENIYPAELENVLIQHPKVRDVAIIGVPDPKYIETVCAVIVPQPGSDLSEQEILDYCKSRLAGYKKPRYVVFVNELPRTPSGKIMKYRLRDTYRSLGAQPEA</sequence>
<dbReference type="PANTHER" id="PTHR43201">
    <property type="entry name" value="ACYL-COA SYNTHETASE"/>
    <property type="match status" value="1"/>
</dbReference>
<evidence type="ECO:0000313" key="5">
    <source>
        <dbReference type="EMBL" id="GGE28564.1"/>
    </source>
</evidence>
<dbReference type="Pfam" id="PF00501">
    <property type="entry name" value="AMP-binding"/>
    <property type="match status" value="1"/>
</dbReference>
<reference evidence="5" key="2">
    <citation type="submission" date="2020-09" db="EMBL/GenBank/DDBJ databases">
        <authorList>
            <person name="Sun Q."/>
            <person name="Zhou Y."/>
        </authorList>
    </citation>
    <scope>NUCLEOTIDE SEQUENCE</scope>
    <source>
        <strain evidence="5">CGMCC 1.15179</strain>
    </source>
</reference>
<feature type="domain" description="AMP-binding enzyme C-terminal" evidence="4">
    <location>
        <begin position="427"/>
        <end position="502"/>
    </location>
</feature>
<dbReference type="NCBIfam" id="NF004837">
    <property type="entry name" value="PRK06187.1"/>
    <property type="match status" value="1"/>
</dbReference>
<dbReference type="InterPro" id="IPR045851">
    <property type="entry name" value="AMP-bd_C_sf"/>
</dbReference>
<dbReference type="InterPro" id="IPR042099">
    <property type="entry name" value="ANL_N_sf"/>
</dbReference>
<dbReference type="PANTHER" id="PTHR43201:SF5">
    <property type="entry name" value="MEDIUM-CHAIN ACYL-COA LIGASE ACSF2, MITOCHONDRIAL"/>
    <property type="match status" value="1"/>
</dbReference>
<comment type="caution">
    <text evidence="5">The sequence shown here is derived from an EMBL/GenBank/DDBJ whole genome shotgun (WGS) entry which is preliminary data.</text>
</comment>
<dbReference type="Pfam" id="PF13193">
    <property type="entry name" value="AMP-binding_C"/>
    <property type="match status" value="1"/>
</dbReference>
<dbReference type="GO" id="GO:0031956">
    <property type="term" value="F:medium-chain fatty acid-CoA ligase activity"/>
    <property type="evidence" value="ECO:0007669"/>
    <property type="project" value="TreeGrafter"/>
</dbReference>
<evidence type="ECO:0000313" key="6">
    <source>
        <dbReference type="Proteomes" id="UP000625210"/>
    </source>
</evidence>
<comment type="similarity">
    <text evidence="1">Belongs to the ATP-dependent AMP-binding enzyme family.</text>
</comment>
<gene>
    <name evidence="5" type="ORF">GCM10011571_33310</name>
</gene>
<dbReference type="InterPro" id="IPR000873">
    <property type="entry name" value="AMP-dep_synth/lig_dom"/>
</dbReference>
<keyword evidence="6" id="KW-1185">Reference proteome</keyword>
<dbReference type="GO" id="GO:0006631">
    <property type="term" value="P:fatty acid metabolic process"/>
    <property type="evidence" value="ECO:0007669"/>
    <property type="project" value="TreeGrafter"/>
</dbReference>
<feature type="domain" description="AMP-dependent synthetase/ligase" evidence="3">
    <location>
        <begin position="17"/>
        <end position="377"/>
    </location>
</feature>
<evidence type="ECO:0000256" key="2">
    <source>
        <dbReference type="ARBA" id="ARBA00022598"/>
    </source>
</evidence>
<evidence type="ECO:0000256" key="1">
    <source>
        <dbReference type="ARBA" id="ARBA00006432"/>
    </source>
</evidence>
<accession>A0A8J2VKQ5</accession>
<protein>
    <submittedName>
        <fullName evidence="5">Fatty-acyl-CoA synthase</fullName>
    </submittedName>
</protein>
<dbReference type="PROSITE" id="PS00455">
    <property type="entry name" value="AMP_BINDING"/>
    <property type="match status" value="1"/>
</dbReference>
<organism evidence="5 6">
    <name type="scientific">Marinithermofilum abyssi</name>
    <dbReference type="NCBI Taxonomy" id="1571185"/>
    <lineage>
        <taxon>Bacteria</taxon>
        <taxon>Bacillati</taxon>
        <taxon>Bacillota</taxon>
        <taxon>Bacilli</taxon>
        <taxon>Bacillales</taxon>
        <taxon>Thermoactinomycetaceae</taxon>
        <taxon>Marinithermofilum</taxon>
    </lineage>
</organism>
<dbReference type="Proteomes" id="UP000625210">
    <property type="component" value="Unassembled WGS sequence"/>
</dbReference>
<dbReference type="Gene3D" id="3.40.50.12780">
    <property type="entry name" value="N-terminal domain of ligase-like"/>
    <property type="match status" value="1"/>
</dbReference>
<evidence type="ECO:0000259" key="4">
    <source>
        <dbReference type="Pfam" id="PF13193"/>
    </source>
</evidence>
<keyword evidence="2" id="KW-0436">Ligase</keyword>
<dbReference type="InterPro" id="IPR020845">
    <property type="entry name" value="AMP-binding_CS"/>
</dbReference>
<dbReference type="InterPro" id="IPR025110">
    <property type="entry name" value="AMP-bd_C"/>
</dbReference>
<proteinExistence type="inferred from homology"/>
<dbReference type="FunFam" id="3.30.300.30:FF:000008">
    <property type="entry name" value="2,3-dihydroxybenzoate-AMP ligase"/>
    <property type="match status" value="1"/>
</dbReference>
<dbReference type="AlphaFoldDB" id="A0A8J2VKQ5"/>
<reference evidence="5" key="1">
    <citation type="journal article" date="2014" name="Int. J. Syst. Evol. Microbiol.">
        <title>Complete genome sequence of Corynebacterium casei LMG S-19264T (=DSM 44701T), isolated from a smear-ripened cheese.</title>
        <authorList>
            <consortium name="US DOE Joint Genome Institute (JGI-PGF)"/>
            <person name="Walter F."/>
            <person name="Albersmeier A."/>
            <person name="Kalinowski J."/>
            <person name="Ruckert C."/>
        </authorList>
    </citation>
    <scope>NUCLEOTIDE SEQUENCE</scope>
    <source>
        <strain evidence="5">CGMCC 1.15179</strain>
    </source>
</reference>
<dbReference type="Gene3D" id="3.30.300.30">
    <property type="match status" value="1"/>
</dbReference>
<dbReference type="SUPFAM" id="SSF56801">
    <property type="entry name" value="Acetyl-CoA synthetase-like"/>
    <property type="match status" value="1"/>
</dbReference>